<dbReference type="AlphaFoldDB" id="A0A225VVX6"/>
<sequence>MKTQWNITAFAVASVVLKMLFQEAVKGYLRKQRETPSNRSIAILVAVPTLLVDTQLRTVMLCQDSVSSTIVSSVLLAAVEIILRMGKTMHVMHTVRRIKSNGVISSSSTQTRVQTDTQSKLKLNRIVVVPSASRLRSSRMDRVAHVHKLLALHAAEVYSDMNAEYIAMGCSYGILFFFGSHARFNLRGADDSTVRHAIYPITIVTQVGIELLVDFVASALEIRLGVDFESFNADGKYLAFFMMVVSVTNIHISSGICLRTQ</sequence>
<organism evidence="2 3">
    <name type="scientific">Phytophthora megakarya</name>
    <dbReference type="NCBI Taxonomy" id="4795"/>
    <lineage>
        <taxon>Eukaryota</taxon>
        <taxon>Sar</taxon>
        <taxon>Stramenopiles</taxon>
        <taxon>Oomycota</taxon>
        <taxon>Peronosporomycetes</taxon>
        <taxon>Peronosporales</taxon>
        <taxon>Peronosporaceae</taxon>
        <taxon>Phytophthora</taxon>
    </lineage>
</organism>
<feature type="transmembrane region" description="Helical" evidence="1">
    <location>
        <begin position="66"/>
        <end position="83"/>
    </location>
</feature>
<feature type="transmembrane region" description="Helical" evidence="1">
    <location>
        <begin position="237"/>
        <end position="258"/>
    </location>
</feature>
<dbReference type="EMBL" id="NBNE01002895">
    <property type="protein sequence ID" value="OWZ09149.1"/>
    <property type="molecule type" value="Genomic_DNA"/>
</dbReference>
<gene>
    <name evidence="2" type="ORF">PHMEG_00018198</name>
</gene>
<keyword evidence="1" id="KW-0812">Transmembrane</keyword>
<reference evidence="3" key="1">
    <citation type="submission" date="2017-03" db="EMBL/GenBank/DDBJ databases">
        <title>Phytopthora megakarya and P. palmivora, two closely related causual agents of cacao black pod achieved similar genome size and gene model numbers by different mechanisms.</title>
        <authorList>
            <person name="Ali S."/>
            <person name="Shao J."/>
            <person name="Larry D.J."/>
            <person name="Kronmiller B."/>
            <person name="Shen D."/>
            <person name="Strem M.D."/>
            <person name="Melnick R.L."/>
            <person name="Guiltinan M.J."/>
            <person name="Tyler B.M."/>
            <person name="Meinhardt L.W."/>
            <person name="Bailey B.A."/>
        </authorList>
    </citation>
    <scope>NUCLEOTIDE SEQUENCE [LARGE SCALE GENOMIC DNA]</scope>
    <source>
        <strain evidence="3">zdho120</strain>
    </source>
</reference>
<keyword evidence="3" id="KW-1185">Reference proteome</keyword>
<evidence type="ECO:0000313" key="2">
    <source>
        <dbReference type="EMBL" id="OWZ09149.1"/>
    </source>
</evidence>
<feature type="transmembrane region" description="Helical" evidence="1">
    <location>
        <begin position="198"/>
        <end position="217"/>
    </location>
</feature>
<dbReference type="Proteomes" id="UP000198211">
    <property type="component" value="Unassembled WGS sequence"/>
</dbReference>
<evidence type="ECO:0000256" key="1">
    <source>
        <dbReference type="SAM" id="Phobius"/>
    </source>
</evidence>
<evidence type="ECO:0000313" key="3">
    <source>
        <dbReference type="Proteomes" id="UP000198211"/>
    </source>
</evidence>
<protein>
    <recommendedName>
        <fullName evidence="4">Transmembrane protein</fullName>
    </recommendedName>
</protein>
<name>A0A225VVX6_9STRA</name>
<feature type="transmembrane region" description="Helical" evidence="1">
    <location>
        <begin position="165"/>
        <end position="186"/>
    </location>
</feature>
<proteinExistence type="predicted"/>
<accession>A0A225VVX6</accession>
<comment type="caution">
    <text evidence="2">The sequence shown here is derived from an EMBL/GenBank/DDBJ whole genome shotgun (WGS) entry which is preliminary data.</text>
</comment>
<dbReference type="OrthoDB" id="127161at2759"/>
<keyword evidence="1" id="KW-0472">Membrane</keyword>
<evidence type="ECO:0008006" key="4">
    <source>
        <dbReference type="Google" id="ProtNLM"/>
    </source>
</evidence>
<keyword evidence="1" id="KW-1133">Transmembrane helix</keyword>